<comment type="similarity">
    <text evidence="1">Belongs to the GHMP kinase family. GalK subfamily.</text>
</comment>
<dbReference type="InterPro" id="IPR020568">
    <property type="entry name" value="Ribosomal_Su5_D2-typ_SF"/>
</dbReference>
<evidence type="ECO:0000256" key="1">
    <source>
        <dbReference type="ARBA" id="ARBA00006566"/>
    </source>
</evidence>
<keyword evidence="5" id="KW-0067">ATP-binding</keyword>
<feature type="compositionally biased region" description="Basic and acidic residues" evidence="6">
    <location>
        <begin position="314"/>
        <end position="330"/>
    </location>
</feature>
<dbReference type="PRINTS" id="PR00473">
    <property type="entry name" value="GALCTOKINASE"/>
</dbReference>
<dbReference type="EMBL" id="FN668672">
    <property type="protein sequence ID" value="CBK23976.2"/>
    <property type="molecule type" value="Genomic_DNA"/>
</dbReference>
<dbReference type="Pfam" id="PF10509">
    <property type="entry name" value="GalKase_gal_bdg"/>
    <property type="match status" value="1"/>
</dbReference>
<dbReference type="AlphaFoldDB" id="D8M7D7"/>
<evidence type="ECO:0000256" key="2">
    <source>
        <dbReference type="ARBA" id="ARBA00022679"/>
    </source>
</evidence>
<dbReference type="InterPro" id="IPR014721">
    <property type="entry name" value="Ribsml_uS5_D2-typ_fold_subgr"/>
</dbReference>
<dbReference type="GO" id="GO:0005829">
    <property type="term" value="C:cytosol"/>
    <property type="evidence" value="ECO:0007669"/>
    <property type="project" value="TreeGrafter"/>
</dbReference>
<dbReference type="InterPro" id="IPR006203">
    <property type="entry name" value="GHMP_knse_ATP-bd_CS"/>
</dbReference>
<evidence type="ECO:0000259" key="8">
    <source>
        <dbReference type="Pfam" id="PF10509"/>
    </source>
</evidence>
<dbReference type="GO" id="GO:0006012">
    <property type="term" value="P:galactose metabolic process"/>
    <property type="evidence" value="ECO:0007669"/>
    <property type="project" value="InterPro"/>
</dbReference>
<evidence type="ECO:0000256" key="4">
    <source>
        <dbReference type="ARBA" id="ARBA00022777"/>
    </source>
</evidence>
<evidence type="ECO:0000313" key="10">
    <source>
        <dbReference type="Proteomes" id="UP000008312"/>
    </source>
</evidence>
<accession>D8M7D7</accession>
<protein>
    <recommendedName>
        <fullName evidence="11">Galactokinase</fullName>
    </recommendedName>
</protein>
<feature type="domain" description="GHMP kinase N-terminal" evidence="7">
    <location>
        <begin position="95"/>
        <end position="183"/>
    </location>
</feature>
<evidence type="ECO:0000256" key="5">
    <source>
        <dbReference type="ARBA" id="ARBA00022840"/>
    </source>
</evidence>
<name>D8M7D7_BLAHO</name>
<dbReference type="GO" id="GO:0004335">
    <property type="term" value="F:galactokinase activity"/>
    <property type="evidence" value="ECO:0007669"/>
    <property type="project" value="InterPro"/>
</dbReference>
<evidence type="ECO:0000259" key="7">
    <source>
        <dbReference type="Pfam" id="PF00288"/>
    </source>
</evidence>
<dbReference type="InterPro" id="IPR000705">
    <property type="entry name" value="Galactokinase"/>
</dbReference>
<dbReference type="GeneID" id="24920843"/>
<dbReference type="OrthoDB" id="275179at2759"/>
<sequence length="391" mass="40919">MTVSLKEAVKQLFINSFGGLPQCYVFAPGRVSFMGEHADYCDGFVCPMAIHLGTMVTGRLIPGSTCRVVSANKGGIQEFKGDASLAPDESGSRANYVSGVVHEFMKHFSISEIGFDLAIVSNVPLGGGLSSSASLEVAVSLFLEQILHKPLAPELRALLCQSAEHTFAHMPCGIMDQFTSSCGVRGHLLLLDCRSNHFELVPLSDPSVSIVVCNSNKKHQLAGSEYPDRVLSLPRALRSARRVACLSRVCAIAAKRDGVSPRGAHRFGVSALSRLLRGAASAGFRRGGTAAAGEPRVAARELRGEHAGAGSAGGDRDGAGRRVRSAADGRRVRRVRGVLGGERGGREGDEDPGEGVLESDGGEVRCVQDGAVAGSEGGERRGGVGRSGASE</sequence>
<evidence type="ECO:0000313" key="9">
    <source>
        <dbReference type="EMBL" id="CBK23976.2"/>
    </source>
</evidence>
<gene>
    <name evidence="9" type="ORF">GSBLH_T00003779001</name>
</gene>
<feature type="region of interest" description="Disordered" evidence="6">
    <location>
        <begin position="301"/>
        <end position="391"/>
    </location>
</feature>
<evidence type="ECO:0000256" key="3">
    <source>
        <dbReference type="ARBA" id="ARBA00022741"/>
    </source>
</evidence>
<dbReference type="InterPro" id="IPR006204">
    <property type="entry name" value="GHMP_kinase_N_dom"/>
</dbReference>
<dbReference type="PANTHER" id="PTHR10457:SF7">
    <property type="entry name" value="GALACTOKINASE-RELATED"/>
    <property type="match status" value="1"/>
</dbReference>
<dbReference type="Proteomes" id="UP000008312">
    <property type="component" value="Unassembled WGS sequence"/>
</dbReference>
<dbReference type="PRINTS" id="PR00959">
    <property type="entry name" value="MEVGALKINASE"/>
</dbReference>
<organism evidence="9">
    <name type="scientific">Blastocystis hominis</name>
    <dbReference type="NCBI Taxonomy" id="12968"/>
    <lineage>
        <taxon>Eukaryota</taxon>
        <taxon>Sar</taxon>
        <taxon>Stramenopiles</taxon>
        <taxon>Bigyra</taxon>
        <taxon>Opalozoa</taxon>
        <taxon>Opalinata</taxon>
        <taxon>Blastocystidae</taxon>
        <taxon>Blastocystis</taxon>
    </lineage>
</organism>
<dbReference type="SUPFAM" id="SSF54211">
    <property type="entry name" value="Ribosomal protein S5 domain 2-like"/>
    <property type="match status" value="1"/>
</dbReference>
<dbReference type="InParanoid" id="D8M7D7"/>
<dbReference type="Pfam" id="PF00288">
    <property type="entry name" value="GHMP_kinases_N"/>
    <property type="match status" value="1"/>
</dbReference>
<evidence type="ECO:0008006" key="11">
    <source>
        <dbReference type="Google" id="ProtNLM"/>
    </source>
</evidence>
<keyword evidence="3" id="KW-0547">Nucleotide-binding</keyword>
<dbReference type="FunFam" id="3.30.230.10:FF:000017">
    <property type="entry name" value="Galactokinase"/>
    <property type="match status" value="1"/>
</dbReference>
<proteinExistence type="inferred from homology"/>
<dbReference type="GO" id="GO:0005524">
    <property type="term" value="F:ATP binding"/>
    <property type="evidence" value="ECO:0007669"/>
    <property type="project" value="UniProtKB-KW"/>
</dbReference>
<feature type="domain" description="Galactokinase N-terminal" evidence="8">
    <location>
        <begin position="12"/>
        <end position="58"/>
    </location>
</feature>
<keyword evidence="2" id="KW-0808">Transferase</keyword>
<dbReference type="Gene3D" id="3.30.230.10">
    <property type="match status" value="1"/>
</dbReference>
<dbReference type="PROSITE" id="PS00627">
    <property type="entry name" value="GHMP_KINASES_ATP"/>
    <property type="match status" value="1"/>
</dbReference>
<reference evidence="9" key="1">
    <citation type="submission" date="2010-02" db="EMBL/GenBank/DDBJ databases">
        <title>Sequencing and annotation of the Blastocystis hominis genome.</title>
        <authorList>
            <person name="Wincker P."/>
        </authorList>
    </citation>
    <scope>NUCLEOTIDE SEQUENCE</scope>
    <source>
        <strain evidence="9">Singapore isolate B</strain>
    </source>
</reference>
<keyword evidence="10" id="KW-1185">Reference proteome</keyword>
<evidence type="ECO:0000256" key="6">
    <source>
        <dbReference type="SAM" id="MobiDB-lite"/>
    </source>
</evidence>
<dbReference type="PANTHER" id="PTHR10457">
    <property type="entry name" value="MEVALONATE KINASE/GALACTOKINASE"/>
    <property type="match status" value="1"/>
</dbReference>
<keyword evidence="4" id="KW-0418">Kinase</keyword>
<dbReference type="InterPro" id="IPR019539">
    <property type="entry name" value="GalKase_N"/>
</dbReference>
<dbReference type="RefSeq" id="XP_012898024.1">
    <property type="nucleotide sequence ID" value="XM_013042570.1"/>
</dbReference>